<dbReference type="GO" id="GO:0004518">
    <property type="term" value="F:nuclease activity"/>
    <property type="evidence" value="ECO:0007669"/>
    <property type="project" value="UniProtKB-KW"/>
</dbReference>
<evidence type="ECO:0000256" key="7">
    <source>
        <dbReference type="ARBA" id="ARBA00023242"/>
    </source>
</evidence>
<name>A0A667XQW4_9TELE</name>
<comment type="subcellular location">
    <subcellularLocation>
        <location evidence="2">Nucleus</location>
    </subcellularLocation>
</comment>
<comment type="cofactor">
    <cofactor evidence="1">
        <name>a divalent metal cation</name>
        <dbReference type="ChEBI" id="CHEBI:60240"/>
    </cofactor>
</comment>
<evidence type="ECO:0000259" key="8">
    <source>
        <dbReference type="Pfam" id="PF13359"/>
    </source>
</evidence>
<sequence length="235" mass="25892">MSVGAFDELLSLVEPHIQHSNTHTQPISSAERLAVTLRFLATGMSFRALSASYKLGATTVGGIVKEVCQAIWTALRDEYVSYPSQAQWRQIQADFLSMWHFPNCVGAVDGKHVRICAPANSGSSFYNYKGYFSFVLMAVCDAQYKFTVVDIGAYGRESDAGVFSRSDFGAQLIQGKLSLPPRTVLPGSEVICPPVFVADEAFPLKVNLMRPYPGEFFISLQNARTYTLSQLSTHI</sequence>
<proteinExistence type="inferred from homology"/>
<dbReference type="InterPro" id="IPR045249">
    <property type="entry name" value="HARBI1-like"/>
</dbReference>
<dbReference type="PANTHER" id="PTHR22930:SF269">
    <property type="entry name" value="NUCLEASE HARBI1-LIKE PROTEIN"/>
    <property type="match status" value="1"/>
</dbReference>
<dbReference type="InterPro" id="IPR027806">
    <property type="entry name" value="HARBI1_dom"/>
</dbReference>
<dbReference type="GeneTree" id="ENSGT00940000164115"/>
<dbReference type="GO" id="GO:0046872">
    <property type="term" value="F:metal ion binding"/>
    <property type="evidence" value="ECO:0007669"/>
    <property type="project" value="UniProtKB-KW"/>
</dbReference>
<evidence type="ECO:0000256" key="5">
    <source>
        <dbReference type="ARBA" id="ARBA00022723"/>
    </source>
</evidence>
<keyword evidence="10" id="KW-1185">Reference proteome</keyword>
<evidence type="ECO:0000256" key="4">
    <source>
        <dbReference type="ARBA" id="ARBA00022722"/>
    </source>
</evidence>
<reference evidence="9" key="3">
    <citation type="submission" date="2025-09" db="UniProtKB">
        <authorList>
            <consortium name="Ensembl"/>
        </authorList>
    </citation>
    <scope>IDENTIFICATION</scope>
</reference>
<accession>A0A667XQW4</accession>
<keyword evidence="7" id="KW-0539">Nucleus</keyword>
<evidence type="ECO:0000256" key="1">
    <source>
        <dbReference type="ARBA" id="ARBA00001968"/>
    </source>
</evidence>
<dbReference type="Pfam" id="PF13359">
    <property type="entry name" value="DDE_Tnp_4"/>
    <property type="match status" value="1"/>
</dbReference>
<organism evidence="9 10">
    <name type="scientific">Myripristis murdjan</name>
    <name type="common">pinecone soldierfish</name>
    <dbReference type="NCBI Taxonomy" id="586833"/>
    <lineage>
        <taxon>Eukaryota</taxon>
        <taxon>Metazoa</taxon>
        <taxon>Chordata</taxon>
        <taxon>Craniata</taxon>
        <taxon>Vertebrata</taxon>
        <taxon>Euteleostomi</taxon>
        <taxon>Actinopterygii</taxon>
        <taxon>Neopterygii</taxon>
        <taxon>Teleostei</taxon>
        <taxon>Neoteleostei</taxon>
        <taxon>Acanthomorphata</taxon>
        <taxon>Holocentriformes</taxon>
        <taxon>Holocentridae</taxon>
        <taxon>Myripristis</taxon>
    </lineage>
</organism>
<dbReference type="GO" id="GO:0016787">
    <property type="term" value="F:hydrolase activity"/>
    <property type="evidence" value="ECO:0007669"/>
    <property type="project" value="UniProtKB-KW"/>
</dbReference>
<evidence type="ECO:0000256" key="2">
    <source>
        <dbReference type="ARBA" id="ARBA00004123"/>
    </source>
</evidence>
<evidence type="ECO:0000313" key="10">
    <source>
        <dbReference type="Proteomes" id="UP000472263"/>
    </source>
</evidence>
<dbReference type="InParanoid" id="A0A667XQW4"/>
<protein>
    <recommendedName>
        <fullName evidence="8">DDE Tnp4 domain-containing protein</fullName>
    </recommendedName>
</protein>
<dbReference type="Proteomes" id="UP000472263">
    <property type="component" value="Chromosome 8"/>
</dbReference>
<evidence type="ECO:0000313" key="9">
    <source>
        <dbReference type="Ensembl" id="ENSMMDP00005011561.1"/>
    </source>
</evidence>
<reference evidence="9" key="1">
    <citation type="submission" date="2019-06" db="EMBL/GenBank/DDBJ databases">
        <authorList>
            <consortium name="Wellcome Sanger Institute Data Sharing"/>
        </authorList>
    </citation>
    <scope>NUCLEOTIDE SEQUENCE [LARGE SCALE GENOMIC DNA]</scope>
</reference>
<dbReference type="GO" id="GO:0005634">
    <property type="term" value="C:nucleus"/>
    <property type="evidence" value="ECO:0007669"/>
    <property type="project" value="UniProtKB-SubCell"/>
</dbReference>
<evidence type="ECO:0000256" key="6">
    <source>
        <dbReference type="ARBA" id="ARBA00022801"/>
    </source>
</evidence>
<feature type="domain" description="DDE Tnp4" evidence="8">
    <location>
        <begin position="108"/>
        <end position="234"/>
    </location>
</feature>
<dbReference type="AlphaFoldDB" id="A0A667XQW4"/>
<comment type="similarity">
    <text evidence="3">Belongs to the HARBI1 family.</text>
</comment>
<reference evidence="9" key="2">
    <citation type="submission" date="2025-08" db="UniProtKB">
        <authorList>
            <consortium name="Ensembl"/>
        </authorList>
    </citation>
    <scope>IDENTIFICATION</scope>
</reference>
<evidence type="ECO:0000256" key="3">
    <source>
        <dbReference type="ARBA" id="ARBA00006958"/>
    </source>
</evidence>
<keyword evidence="5" id="KW-0479">Metal-binding</keyword>
<keyword evidence="4" id="KW-0540">Nuclease</keyword>
<keyword evidence="6" id="KW-0378">Hydrolase</keyword>
<dbReference type="Ensembl" id="ENSMMDT00005011909.1">
    <property type="protein sequence ID" value="ENSMMDP00005011561.1"/>
    <property type="gene ID" value="ENSMMDG00005006194.1"/>
</dbReference>
<dbReference type="PANTHER" id="PTHR22930">
    <property type="match status" value="1"/>
</dbReference>